<evidence type="ECO:0000259" key="1">
    <source>
        <dbReference type="PROSITE" id="PS50181"/>
    </source>
</evidence>
<dbReference type="EMBL" id="KK784893">
    <property type="protein sequence ID" value="KDO68855.1"/>
    <property type="molecule type" value="Genomic_DNA"/>
</dbReference>
<evidence type="ECO:0000313" key="3">
    <source>
        <dbReference type="Proteomes" id="UP000027120"/>
    </source>
</evidence>
<dbReference type="Pfam" id="PF24758">
    <property type="entry name" value="LRR_At5g56370"/>
    <property type="match status" value="1"/>
</dbReference>
<gene>
    <name evidence="2" type="ORF">CISIN_1g042399mg</name>
</gene>
<protein>
    <recommendedName>
        <fullName evidence="1">F-box domain-containing protein</fullName>
    </recommendedName>
</protein>
<dbReference type="PANTHER" id="PTHR34145:SF68">
    <property type="entry name" value="FBD DOMAIN-CONTAINING PROTEIN"/>
    <property type="match status" value="1"/>
</dbReference>
<dbReference type="InterPro" id="IPR055411">
    <property type="entry name" value="LRR_FXL15/At3g58940/PEG3-like"/>
</dbReference>
<evidence type="ECO:0000313" key="2">
    <source>
        <dbReference type="EMBL" id="KDO68855.1"/>
    </source>
</evidence>
<dbReference type="Gene3D" id="3.80.10.10">
    <property type="entry name" value="Ribonuclease Inhibitor"/>
    <property type="match status" value="1"/>
</dbReference>
<accession>A0A067FRR8</accession>
<dbReference type="PROSITE" id="PS50181">
    <property type="entry name" value="FBOX"/>
    <property type="match status" value="1"/>
</dbReference>
<dbReference type="Proteomes" id="UP000027120">
    <property type="component" value="Unassembled WGS sequence"/>
</dbReference>
<dbReference type="InterPro" id="IPR036047">
    <property type="entry name" value="F-box-like_dom_sf"/>
</dbReference>
<name>A0A067FRR8_CITSI</name>
<reference evidence="2 3" key="1">
    <citation type="submission" date="2014-04" db="EMBL/GenBank/DDBJ databases">
        <authorList>
            <consortium name="International Citrus Genome Consortium"/>
            <person name="Gmitter F."/>
            <person name="Chen C."/>
            <person name="Farmerie W."/>
            <person name="Harkins T."/>
            <person name="Desany B."/>
            <person name="Mohiuddin M."/>
            <person name="Kodira C."/>
            <person name="Borodovsky M."/>
            <person name="Lomsadze A."/>
            <person name="Burns P."/>
            <person name="Jenkins J."/>
            <person name="Prochnik S."/>
            <person name="Shu S."/>
            <person name="Chapman J."/>
            <person name="Pitluck S."/>
            <person name="Schmutz J."/>
            <person name="Rokhsar D."/>
        </authorList>
    </citation>
    <scope>NUCLEOTIDE SEQUENCE</scope>
</reference>
<dbReference type="SUPFAM" id="SSF81383">
    <property type="entry name" value="F-box domain"/>
    <property type="match status" value="1"/>
</dbReference>
<dbReference type="InterPro" id="IPR001810">
    <property type="entry name" value="F-box_dom"/>
</dbReference>
<feature type="domain" description="F-box" evidence="1">
    <location>
        <begin position="2"/>
        <end position="50"/>
    </location>
</feature>
<dbReference type="Pfam" id="PF00646">
    <property type="entry name" value="F-box"/>
    <property type="match status" value="1"/>
</dbReference>
<sequence length="159" mass="18991">MDDRIGKLPDDILISILSRLTIDGAARASVLSYRWRYLWRFFTDNYFIRLRICCHLKSDYDVDSWIHQRLELDFNELKKGGHELHTFSPYSDTSSFSSLMSLRLTDVDIPEEILHYFLYYCPLLEELRLKVAERLMRIRVSGRSLNFKCLELRDFAQLE</sequence>
<dbReference type="InterPro" id="IPR053772">
    <property type="entry name" value="At1g61320/At1g61330-like"/>
</dbReference>
<keyword evidence="3" id="KW-1185">Reference proteome</keyword>
<dbReference type="PANTHER" id="PTHR34145">
    <property type="entry name" value="OS02G0105600 PROTEIN"/>
    <property type="match status" value="1"/>
</dbReference>
<proteinExistence type="predicted"/>
<dbReference type="InterPro" id="IPR032675">
    <property type="entry name" value="LRR_dom_sf"/>
</dbReference>
<organism evidence="2 3">
    <name type="scientific">Citrus sinensis</name>
    <name type="common">Sweet orange</name>
    <name type="synonym">Citrus aurantium var. sinensis</name>
    <dbReference type="NCBI Taxonomy" id="2711"/>
    <lineage>
        <taxon>Eukaryota</taxon>
        <taxon>Viridiplantae</taxon>
        <taxon>Streptophyta</taxon>
        <taxon>Embryophyta</taxon>
        <taxon>Tracheophyta</taxon>
        <taxon>Spermatophyta</taxon>
        <taxon>Magnoliopsida</taxon>
        <taxon>eudicotyledons</taxon>
        <taxon>Gunneridae</taxon>
        <taxon>Pentapetalae</taxon>
        <taxon>rosids</taxon>
        <taxon>malvids</taxon>
        <taxon>Sapindales</taxon>
        <taxon>Rutaceae</taxon>
        <taxon>Aurantioideae</taxon>
        <taxon>Citrus</taxon>
    </lineage>
</organism>
<dbReference type="AlphaFoldDB" id="A0A067FRR8"/>